<evidence type="ECO:0000256" key="1">
    <source>
        <dbReference type="SAM" id="MobiDB-lite"/>
    </source>
</evidence>
<keyword evidence="3" id="KW-1185">Reference proteome</keyword>
<dbReference type="AlphaFoldDB" id="R7QTV5"/>
<feature type="compositionally biased region" description="Basic and acidic residues" evidence="1">
    <location>
        <begin position="141"/>
        <end position="153"/>
    </location>
</feature>
<evidence type="ECO:0000313" key="3">
    <source>
        <dbReference type="Proteomes" id="UP000012073"/>
    </source>
</evidence>
<dbReference type="OMA" id="EGWERFP"/>
<protein>
    <submittedName>
        <fullName evidence="2">Uncharacterized protein</fullName>
    </submittedName>
</protein>
<feature type="compositionally biased region" description="Basic and acidic residues" evidence="1">
    <location>
        <begin position="125"/>
        <end position="134"/>
    </location>
</feature>
<accession>R7QTV5</accession>
<dbReference type="Gramene" id="CDF41138">
    <property type="protein sequence ID" value="CDF41138"/>
    <property type="gene ID" value="CHC_T00007692001"/>
</dbReference>
<reference evidence="3" key="1">
    <citation type="journal article" date="2013" name="Proc. Natl. Acad. Sci. U.S.A.">
        <title>Genome structure and metabolic features in the red seaweed Chondrus crispus shed light on evolution of the Archaeplastida.</title>
        <authorList>
            <person name="Collen J."/>
            <person name="Porcel B."/>
            <person name="Carre W."/>
            <person name="Ball S.G."/>
            <person name="Chaparro C."/>
            <person name="Tonon T."/>
            <person name="Barbeyron T."/>
            <person name="Michel G."/>
            <person name="Noel B."/>
            <person name="Valentin K."/>
            <person name="Elias M."/>
            <person name="Artiguenave F."/>
            <person name="Arun A."/>
            <person name="Aury J.M."/>
            <person name="Barbosa-Neto J.F."/>
            <person name="Bothwell J.H."/>
            <person name="Bouget F.Y."/>
            <person name="Brillet L."/>
            <person name="Cabello-Hurtado F."/>
            <person name="Capella-Gutierrez S."/>
            <person name="Charrier B."/>
            <person name="Cladiere L."/>
            <person name="Cock J.M."/>
            <person name="Coelho S.M."/>
            <person name="Colleoni C."/>
            <person name="Czjzek M."/>
            <person name="Da Silva C."/>
            <person name="Delage L."/>
            <person name="Denoeud F."/>
            <person name="Deschamps P."/>
            <person name="Dittami S.M."/>
            <person name="Gabaldon T."/>
            <person name="Gachon C.M."/>
            <person name="Groisillier A."/>
            <person name="Herve C."/>
            <person name="Jabbari K."/>
            <person name="Katinka M."/>
            <person name="Kloareg B."/>
            <person name="Kowalczyk N."/>
            <person name="Labadie K."/>
            <person name="Leblanc C."/>
            <person name="Lopez P.J."/>
            <person name="McLachlan D.H."/>
            <person name="Meslet-Cladiere L."/>
            <person name="Moustafa A."/>
            <person name="Nehr Z."/>
            <person name="Nyvall Collen P."/>
            <person name="Panaud O."/>
            <person name="Partensky F."/>
            <person name="Poulain J."/>
            <person name="Rensing S.A."/>
            <person name="Rousvoal S."/>
            <person name="Samson G."/>
            <person name="Symeonidi A."/>
            <person name="Weissenbach J."/>
            <person name="Zambounis A."/>
            <person name="Wincker P."/>
            <person name="Boyen C."/>
        </authorList>
    </citation>
    <scope>NUCLEOTIDE SEQUENCE [LARGE SCALE GENOMIC DNA]</scope>
    <source>
        <strain evidence="3">cv. Stackhouse</strain>
    </source>
</reference>
<dbReference type="RefSeq" id="XP_005711432.1">
    <property type="nucleotide sequence ID" value="XM_005711375.1"/>
</dbReference>
<sequence>MKKCPQTPAMIPAAPVLGAPLLSGAVLCAVSLVVSARPLAIQLPKISLPALPKISLPDLDLPNFGKKKDAPAAKKAAPTARAPPSGNVRVRPATGVRASGQSLDAPSLSDITGVQQQQRVGSAEGWERFPERRMPGANMDGWRKVAKDIAPKI</sequence>
<dbReference type="Proteomes" id="UP000012073">
    <property type="component" value="Unassembled WGS sequence"/>
</dbReference>
<proteinExistence type="predicted"/>
<feature type="region of interest" description="Disordered" evidence="1">
    <location>
        <begin position="65"/>
        <end position="153"/>
    </location>
</feature>
<dbReference type="KEGG" id="ccp:CHC_T00007692001"/>
<organism evidence="2 3">
    <name type="scientific">Chondrus crispus</name>
    <name type="common">Carrageen Irish moss</name>
    <name type="synonym">Polymorpha crispa</name>
    <dbReference type="NCBI Taxonomy" id="2769"/>
    <lineage>
        <taxon>Eukaryota</taxon>
        <taxon>Rhodophyta</taxon>
        <taxon>Florideophyceae</taxon>
        <taxon>Rhodymeniophycidae</taxon>
        <taxon>Gigartinales</taxon>
        <taxon>Gigartinaceae</taxon>
        <taxon>Chondrus</taxon>
    </lineage>
</organism>
<dbReference type="GeneID" id="17319149"/>
<name>R7QTV5_CHOCR</name>
<dbReference type="EMBL" id="HG002310">
    <property type="protein sequence ID" value="CDF41138.1"/>
    <property type="molecule type" value="Genomic_DNA"/>
</dbReference>
<feature type="compositionally biased region" description="Low complexity" evidence="1">
    <location>
        <begin position="73"/>
        <end position="84"/>
    </location>
</feature>
<gene>
    <name evidence="2" type="ORF">CHC_T00007692001</name>
</gene>
<feature type="compositionally biased region" description="Polar residues" evidence="1">
    <location>
        <begin position="99"/>
        <end position="120"/>
    </location>
</feature>
<dbReference type="OrthoDB" id="5658at2759"/>
<evidence type="ECO:0000313" key="2">
    <source>
        <dbReference type="EMBL" id="CDF41138.1"/>
    </source>
</evidence>